<evidence type="ECO:0000313" key="2">
    <source>
        <dbReference type="Proteomes" id="UP000009352"/>
    </source>
</evidence>
<organism evidence="1 2">
    <name type="scientific">Lacticaseibacillus rhamnosus LRHMDP3</name>
    <dbReference type="NCBI Taxonomy" id="1203259"/>
    <lineage>
        <taxon>Bacteria</taxon>
        <taxon>Bacillati</taxon>
        <taxon>Bacillota</taxon>
        <taxon>Bacilli</taxon>
        <taxon>Lactobacillales</taxon>
        <taxon>Lactobacillaceae</taxon>
        <taxon>Lacticaseibacillus</taxon>
    </lineage>
</organism>
<comment type="caution">
    <text evidence="1">The sequence shown here is derived from an EMBL/GenBank/DDBJ whole genome shotgun (WGS) entry which is preliminary data.</text>
</comment>
<reference evidence="1 2" key="1">
    <citation type="journal article" date="2013" name="Genome Announc.">
        <title>Draft Genome Sequence of Staphylococcus simulans UMC-CNS-990, Isolated from a Case of Chronic Bovine Mastitis.</title>
        <authorList>
            <person name="Calcutt M.J."/>
            <person name="Foecking M.F."/>
            <person name="Hsieh H.Y."/>
            <person name="Perry J."/>
            <person name="Stewart G.C."/>
            <person name="Middleton J.R."/>
        </authorList>
    </citation>
    <scope>NUCLEOTIDE SEQUENCE [LARGE SCALE GENOMIC DNA]</scope>
    <source>
        <strain evidence="1 2">LRHMDP3</strain>
    </source>
</reference>
<dbReference type="Proteomes" id="UP000009352">
    <property type="component" value="Unassembled WGS sequence"/>
</dbReference>
<evidence type="ECO:0000313" key="1">
    <source>
        <dbReference type="EMBL" id="EKS49723.1"/>
    </source>
</evidence>
<sequence length="58" mass="6767">MRLNRMQRDRLLSFVFGDVTIEEVELLQEWDIHHISVILMVTAEMKVLVNAVANDLDV</sequence>
<proteinExistence type="predicted"/>
<dbReference type="EMBL" id="AMQX01000012">
    <property type="protein sequence ID" value="EKS49723.1"/>
    <property type="molecule type" value="Genomic_DNA"/>
</dbReference>
<gene>
    <name evidence="1" type="ORF">LRHMDP3_2137</name>
</gene>
<dbReference type="AlphaFoldDB" id="A0AB33XSD1"/>
<protein>
    <submittedName>
        <fullName evidence="1">Uncharacterized protein</fullName>
    </submittedName>
</protein>
<accession>A0AB33XSD1</accession>
<name>A0AB33XSD1_LACRH</name>